<feature type="domain" description="Penicillin-binding C-terminal" evidence="15">
    <location>
        <begin position="693"/>
        <end position="780"/>
    </location>
</feature>
<dbReference type="InterPro" id="IPR009647">
    <property type="entry name" value="PBP_C"/>
</dbReference>
<keyword evidence="6" id="KW-0328">Glycosyltransferase</keyword>
<dbReference type="GO" id="GO:0009252">
    <property type="term" value="P:peptidoglycan biosynthetic process"/>
    <property type="evidence" value="ECO:0007669"/>
    <property type="project" value="InterPro"/>
</dbReference>
<organism evidence="16 17">
    <name type="scientific">Butyricimonas virosa</name>
    <dbReference type="NCBI Taxonomy" id="544645"/>
    <lineage>
        <taxon>Bacteria</taxon>
        <taxon>Pseudomonadati</taxon>
        <taxon>Bacteroidota</taxon>
        <taxon>Bacteroidia</taxon>
        <taxon>Bacteroidales</taxon>
        <taxon>Odoribacteraceae</taxon>
        <taxon>Butyricimonas</taxon>
    </lineage>
</organism>
<keyword evidence="4" id="KW-0121">Carboxypeptidase</keyword>
<dbReference type="Proteomes" id="UP000742098">
    <property type="component" value="Unassembled WGS sequence"/>
</dbReference>
<evidence type="ECO:0000256" key="5">
    <source>
        <dbReference type="ARBA" id="ARBA00022670"/>
    </source>
</evidence>
<evidence type="ECO:0000256" key="12">
    <source>
        <dbReference type="SAM" id="Phobius"/>
    </source>
</evidence>
<evidence type="ECO:0000256" key="3">
    <source>
        <dbReference type="ARBA" id="ARBA00007739"/>
    </source>
</evidence>
<dbReference type="GO" id="GO:0008658">
    <property type="term" value="F:penicillin binding"/>
    <property type="evidence" value="ECO:0007669"/>
    <property type="project" value="InterPro"/>
</dbReference>
<sequence length="792" mass="89118">MRVGRETMRRPILRLGFGGSMLLALVMGWWYFLPTPLFTVPYSTVILDKEGEIMGMTVASDGQYRVSGRGRLSMKYMAALLCFEDKRFLTHSGVDPLAIGRALWLNVRSGSVVSGGSTLTMQVIRLSRDNPPRTIPEKILEMLLAIRLEQSYTKWEILNMYVDHAPFGGNIVGIQAASLKYFNRQPDELSWAEAALLAVLPNAPALMYPGKNMPGLKGKRDALLRELYEQGYFEQGDLEMAMAEPLPEQVYSPECIAPHLLARAYGQRRGEISQTFIDSRLQEQVNGIVRRHIDVLKHNHIYNAAVLVAHIPTGQVRAYVGNGPKVRDDGGNQVDIITSNRSSGSILKPALYALMQQSGYILPGTIVSDVPSRFGGYVPSNFNKDFQGIVPADKALSMSLNIPFVRLLREYGVEHFYDDLKKMGITTLNRKAENYGLSLILGGAECKLWDLCNMYGGMASILRHYTECDGTSFNHEFRRLRLWTDEQVDSVVVQNNVVNAAAVWLTLKALQDVERPDLESGWKNFASSMNLSWKTGTSFGFRDAWAVGVNPEYVIGVWVGNADGEGRPGLIGVRAAAPILFEVASLVRTDARFYMPKEELSAVAVCRKSGYRASSICPETDTIYVARSGEKTEVCPYHRLVNLDRTGKFRVDSECESVSRMRIEPWFVLSPVQEWYYARTHSDYKKLPPYRVDCQRGQDDVMEMIYPQRGLRVFIPKDLGGVVRGVVFEMAHREPSTLVYWHIDDQFLGTTRYHHQLEVNVAPGRHTLYLVDAKGNSLRQSFVVVDGEKDYK</sequence>
<reference evidence="16" key="2">
    <citation type="submission" date="2021-09" db="EMBL/GenBank/DDBJ databases">
        <authorList>
            <person name="Gilroy R."/>
        </authorList>
    </citation>
    <scope>NUCLEOTIDE SEQUENCE</scope>
    <source>
        <strain evidence="16">6966</strain>
    </source>
</reference>
<dbReference type="PANTHER" id="PTHR32282:SF15">
    <property type="entry name" value="PENICILLIN-BINDING PROTEIN 1C"/>
    <property type="match status" value="1"/>
</dbReference>
<dbReference type="Gene3D" id="1.10.3810.10">
    <property type="entry name" value="Biosynthetic peptidoglycan transglycosylase-like"/>
    <property type="match status" value="1"/>
</dbReference>
<dbReference type="InterPro" id="IPR012338">
    <property type="entry name" value="Beta-lactam/transpept-like"/>
</dbReference>
<dbReference type="RefSeq" id="WP_270582223.1">
    <property type="nucleotide sequence ID" value="NZ_CAJUBB010000033.1"/>
</dbReference>
<accession>A0A921H2P7</accession>
<evidence type="ECO:0000259" key="13">
    <source>
        <dbReference type="Pfam" id="PF00905"/>
    </source>
</evidence>
<dbReference type="GO" id="GO:0008955">
    <property type="term" value="F:peptidoglycan glycosyltransferase activity"/>
    <property type="evidence" value="ECO:0007669"/>
    <property type="project" value="UniProtKB-EC"/>
</dbReference>
<keyword evidence="12" id="KW-1133">Transmembrane helix</keyword>
<comment type="similarity">
    <text evidence="2">In the C-terminal section; belongs to the transpeptidase family.</text>
</comment>
<feature type="transmembrane region" description="Helical" evidence="12">
    <location>
        <begin position="12"/>
        <end position="32"/>
    </location>
</feature>
<keyword evidence="9" id="KW-0511">Multifunctional enzyme</keyword>
<evidence type="ECO:0000259" key="14">
    <source>
        <dbReference type="Pfam" id="PF00912"/>
    </source>
</evidence>
<comment type="pathway">
    <text evidence="1">Cell wall biogenesis; peptidoglycan biosynthesis.</text>
</comment>
<dbReference type="NCBIfam" id="TIGR02073">
    <property type="entry name" value="PBP_1c"/>
    <property type="match status" value="1"/>
</dbReference>
<dbReference type="Pfam" id="PF06832">
    <property type="entry name" value="BiPBP_C"/>
    <property type="match status" value="1"/>
</dbReference>
<dbReference type="GO" id="GO:0030288">
    <property type="term" value="C:outer membrane-bounded periplasmic space"/>
    <property type="evidence" value="ECO:0007669"/>
    <property type="project" value="TreeGrafter"/>
</dbReference>
<protein>
    <recommendedName>
        <fullName evidence="10">peptidoglycan glycosyltransferase</fullName>
        <ecNumber evidence="10">2.4.99.28</ecNumber>
    </recommendedName>
</protein>
<comment type="caution">
    <text evidence="16">The sequence shown here is derived from an EMBL/GenBank/DDBJ whole genome shotgun (WGS) entry which is preliminary data.</text>
</comment>
<reference evidence="16" key="1">
    <citation type="journal article" date="2021" name="PeerJ">
        <title>Extensive microbial diversity within the chicken gut microbiome revealed by metagenomics and culture.</title>
        <authorList>
            <person name="Gilroy R."/>
            <person name="Ravi A."/>
            <person name="Getino M."/>
            <person name="Pursley I."/>
            <person name="Horton D.L."/>
            <person name="Alikhan N.F."/>
            <person name="Baker D."/>
            <person name="Gharbi K."/>
            <person name="Hall N."/>
            <person name="Watson M."/>
            <person name="Adriaenssens E.M."/>
            <person name="Foster-Nyarko E."/>
            <person name="Jarju S."/>
            <person name="Secka A."/>
            <person name="Antonio M."/>
            <person name="Oren A."/>
            <person name="Chaudhuri R.R."/>
            <person name="La Ragione R."/>
            <person name="Hildebrand F."/>
            <person name="Pallen M.J."/>
        </authorList>
    </citation>
    <scope>NUCLEOTIDE SEQUENCE</scope>
    <source>
        <strain evidence="16">6966</strain>
    </source>
</reference>
<evidence type="ECO:0000256" key="9">
    <source>
        <dbReference type="ARBA" id="ARBA00023268"/>
    </source>
</evidence>
<feature type="domain" description="Penicillin-binding protein transpeptidase" evidence="13">
    <location>
        <begin position="305"/>
        <end position="562"/>
    </location>
</feature>
<dbReference type="EMBL" id="DYVS01000052">
    <property type="protein sequence ID" value="HJF69615.1"/>
    <property type="molecule type" value="Genomic_DNA"/>
</dbReference>
<keyword evidence="8" id="KW-0378">Hydrolase</keyword>
<evidence type="ECO:0000256" key="8">
    <source>
        <dbReference type="ARBA" id="ARBA00022801"/>
    </source>
</evidence>
<keyword evidence="7" id="KW-0808">Transferase</keyword>
<feature type="domain" description="Glycosyl transferase family 51" evidence="14">
    <location>
        <begin position="71"/>
        <end position="226"/>
    </location>
</feature>
<keyword evidence="12" id="KW-0812">Transmembrane</keyword>
<evidence type="ECO:0000256" key="4">
    <source>
        <dbReference type="ARBA" id="ARBA00022645"/>
    </source>
</evidence>
<dbReference type="Pfam" id="PF00912">
    <property type="entry name" value="Transgly"/>
    <property type="match status" value="1"/>
</dbReference>
<dbReference type="InterPro" id="IPR001460">
    <property type="entry name" value="PCN-bd_Tpept"/>
</dbReference>
<evidence type="ECO:0000256" key="11">
    <source>
        <dbReference type="ARBA" id="ARBA00049902"/>
    </source>
</evidence>
<dbReference type="EC" id="2.4.99.28" evidence="10"/>
<evidence type="ECO:0000256" key="1">
    <source>
        <dbReference type="ARBA" id="ARBA00004752"/>
    </source>
</evidence>
<dbReference type="InterPro" id="IPR001264">
    <property type="entry name" value="Glyco_trans_51"/>
</dbReference>
<proteinExistence type="inferred from homology"/>
<dbReference type="InterPro" id="IPR011815">
    <property type="entry name" value="PBP_1c"/>
</dbReference>
<dbReference type="InterPro" id="IPR036950">
    <property type="entry name" value="PBP_transglycosylase"/>
</dbReference>
<comment type="similarity">
    <text evidence="3">In the N-terminal section; belongs to the glycosyltransferase 51 family.</text>
</comment>
<evidence type="ECO:0000313" key="17">
    <source>
        <dbReference type="Proteomes" id="UP000742098"/>
    </source>
</evidence>
<keyword evidence="12" id="KW-0472">Membrane</keyword>
<dbReference type="InterPro" id="IPR023346">
    <property type="entry name" value="Lysozyme-like_dom_sf"/>
</dbReference>
<evidence type="ECO:0000256" key="6">
    <source>
        <dbReference type="ARBA" id="ARBA00022676"/>
    </source>
</evidence>
<dbReference type="Gene3D" id="3.40.710.10">
    <property type="entry name" value="DD-peptidase/beta-lactamase superfamily"/>
    <property type="match status" value="1"/>
</dbReference>
<evidence type="ECO:0000256" key="10">
    <source>
        <dbReference type="ARBA" id="ARBA00044770"/>
    </source>
</evidence>
<evidence type="ECO:0000313" key="16">
    <source>
        <dbReference type="EMBL" id="HJF69615.1"/>
    </source>
</evidence>
<evidence type="ECO:0000256" key="2">
    <source>
        <dbReference type="ARBA" id="ARBA00007090"/>
    </source>
</evidence>
<evidence type="ECO:0000256" key="7">
    <source>
        <dbReference type="ARBA" id="ARBA00022679"/>
    </source>
</evidence>
<dbReference type="PANTHER" id="PTHR32282">
    <property type="entry name" value="BINDING PROTEIN TRANSPEPTIDASE, PUTATIVE-RELATED"/>
    <property type="match status" value="1"/>
</dbReference>
<dbReference type="AlphaFoldDB" id="A0A921H2P7"/>
<dbReference type="Pfam" id="PF00905">
    <property type="entry name" value="Transpeptidase"/>
    <property type="match status" value="1"/>
</dbReference>
<keyword evidence="5" id="KW-0645">Protease</keyword>
<name>A0A921H2P7_9BACT</name>
<dbReference type="SUPFAM" id="SSF53955">
    <property type="entry name" value="Lysozyme-like"/>
    <property type="match status" value="1"/>
</dbReference>
<dbReference type="GO" id="GO:0004180">
    <property type="term" value="F:carboxypeptidase activity"/>
    <property type="evidence" value="ECO:0007669"/>
    <property type="project" value="UniProtKB-KW"/>
</dbReference>
<gene>
    <name evidence="16" type="primary">pbpC</name>
    <name evidence="16" type="ORF">K8V05_02550</name>
</gene>
<dbReference type="InterPro" id="IPR050396">
    <property type="entry name" value="Glycosyltr_51/Transpeptidase"/>
</dbReference>
<dbReference type="GO" id="GO:0006508">
    <property type="term" value="P:proteolysis"/>
    <property type="evidence" value="ECO:0007669"/>
    <property type="project" value="UniProtKB-KW"/>
</dbReference>
<dbReference type="SUPFAM" id="SSF56601">
    <property type="entry name" value="beta-lactamase/transpeptidase-like"/>
    <property type="match status" value="1"/>
</dbReference>
<evidence type="ECO:0000259" key="15">
    <source>
        <dbReference type="Pfam" id="PF06832"/>
    </source>
</evidence>
<comment type="catalytic activity">
    <reaction evidence="11">
        <text>[GlcNAc-(1-&gt;4)-Mur2Ac(oyl-L-Ala-gamma-D-Glu-L-Lys-D-Ala-D-Ala)](n)-di-trans,octa-cis-undecaprenyl diphosphate + beta-D-GlcNAc-(1-&gt;4)-Mur2Ac(oyl-L-Ala-gamma-D-Glu-L-Lys-D-Ala-D-Ala)-di-trans,octa-cis-undecaprenyl diphosphate = [GlcNAc-(1-&gt;4)-Mur2Ac(oyl-L-Ala-gamma-D-Glu-L-Lys-D-Ala-D-Ala)](n+1)-di-trans,octa-cis-undecaprenyl diphosphate + di-trans,octa-cis-undecaprenyl diphosphate + H(+)</text>
        <dbReference type="Rhea" id="RHEA:23708"/>
        <dbReference type="Rhea" id="RHEA-COMP:9602"/>
        <dbReference type="Rhea" id="RHEA-COMP:9603"/>
        <dbReference type="ChEBI" id="CHEBI:15378"/>
        <dbReference type="ChEBI" id="CHEBI:58405"/>
        <dbReference type="ChEBI" id="CHEBI:60033"/>
        <dbReference type="ChEBI" id="CHEBI:78435"/>
        <dbReference type="EC" id="2.4.99.28"/>
    </reaction>
</comment>